<feature type="transmembrane region" description="Helical" evidence="6">
    <location>
        <begin position="201"/>
        <end position="220"/>
    </location>
</feature>
<reference evidence="8" key="1">
    <citation type="submission" date="2023-07" db="EMBL/GenBank/DDBJ databases">
        <title>Genome content predicts the carbon catabolic preferences of heterotrophic bacteria.</title>
        <authorList>
            <person name="Gralka M."/>
        </authorList>
    </citation>
    <scope>NUCLEOTIDE SEQUENCE</scope>
    <source>
        <strain evidence="8">I2M16</strain>
    </source>
</reference>
<feature type="transmembrane region" description="Helical" evidence="6">
    <location>
        <begin position="100"/>
        <end position="120"/>
    </location>
</feature>
<comment type="caution">
    <text evidence="8">The sequence shown here is derived from an EMBL/GenBank/DDBJ whole genome shotgun (WGS) entry which is preliminary data.</text>
</comment>
<dbReference type="Gene3D" id="1.20.1640.10">
    <property type="entry name" value="Multidrug efflux transporter AcrB transmembrane domain"/>
    <property type="match status" value="1"/>
</dbReference>
<dbReference type="InterPro" id="IPR004869">
    <property type="entry name" value="MMPL_dom"/>
</dbReference>
<keyword evidence="5 6" id="KW-0472">Membrane</keyword>
<gene>
    <name evidence="8" type="ORF">Q4490_17835</name>
</gene>
<name>A0AAW7XMR4_9GAMM</name>
<evidence type="ECO:0000313" key="8">
    <source>
        <dbReference type="EMBL" id="MDO6455425.1"/>
    </source>
</evidence>
<evidence type="ECO:0000313" key="9">
    <source>
        <dbReference type="Proteomes" id="UP001169862"/>
    </source>
</evidence>
<proteinExistence type="predicted"/>
<dbReference type="AlphaFoldDB" id="A0AAW7XMR4"/>
<accession>A0AAW7XMR4</accession>
<feature type="transmembrane region" description="Helical" evidence="6">
    <location>
        <begin position="126"/>
        <end position="147"/>
    </location>
</feature>
<evidence type="ECO:0000256" key="6">
    <source>
        <dbReference type="SAM" id="Phobius"/>
    </source>
</evidence>
<organism evidence="8 9">
    <name type="scientific">Neptunomonas phycophila</name>
    <dbReference type="NCBI Taxonomy" id="1572645"/>
    <lineage>
        <taxon>Bacteria</taxon>
        <taxon>Pseudomonadati</taxon>
        <taxon>Pseudomonadota</taxon>
        <taxon>Gammaproteobacteria</taxon>
        <taxon>Oceanospirillales</taxon>
        <taxon>Oceanospirillaceae</taxon>
        <taxon>Neptunomonas</taxon>
    </lineage>
</organism>
<evidence type="ECO:0000256" key="5">
    <source>
        <dbReference type="ARBA" id="ARBA00023136"/>
    </source>
</evidence>
<dbReference type="Pfam" id="PF03176">
    <property type="entry name" value="MMPL"/>
    <property type="match status" value="1"/>
</dbReference>
<evidence type="ECO:0000256" key="2">
    <source>
        <dbReference type="ARBA" id="ARBA00022475"/>
    </source>
</evidence>
<dbReference type="Proteomes" id="UP001169862">
    <property type="component" value="Unassembled WGS sequence"/>
</dbReference>
<keyword evidence="2" id="KW-1003">Cell membrane</keyword>
<sequence>MSLPYGLDLNNQLNVDKSSTRIVISLKNLTSNEQVNFEHTINEWFAENAPQLQVSLASPSLMFSHIGQRNIESMLKGVVIALFLISILFGFALRSIRYSFYSLLPNLTPALIGFGVWYFISGQVGLALSVVASMTLGIVVDDTIHFLTKYKLAREQRLLKPEAAVEYAFAGVGRALWVTTLVLVLGFIVLAQSTFQINADIGLLTAITLVAAFIVDFLFLPPLLLKIDKRSATTQHKGQA</sequence>
<evidence type="ECO:0000256" key="3">
    <source>
        <dbReference type="ARBA" id="ARBA00022692"/>
    </source>
</evidence>
<evidence type="ECO:0000256" key="4">
    <source>
        <dbReference type="ARBA" id="ARBA00022989"/>
    </source>
</evidence>
<dbReference type="PANTHER" id="PTHR33406">
    <property type="entry name" value="MEMBRANE PROTEIN MJ1562-RELATED"/>
    <property type="match status" value="1"/>
</dbReference>
<keyword evidence="4 6" id="KW-1133">Transmembrane helix</keyword>
<dbReference type="GO" id="GO:0005886">
    <property type="term" value="C:plasma membrane"/>
    <property type="evidence" value="ECO:0007669"/>
    <property type="project" value="UniProtKB-SubCell"/>
</dbReference>
<feature type="transmembrane region" description="Helical" evidence="6">
    <location>
        <begin position="74"/>
        <end position="93"/>
    </location>
</feature>
<keyword evidence="3 6" id="KW-0812">Transmembrane</keyword>
<comment type="subcellular location">
    <subcellularLocation>
        <location evidence="1">Cell membrane</location>
        <topology evidence="1">Multi-pass membrane protein</topology>
    </subcellularLocation>
</comment>
<evidence type="ECO:0000256" key="1">
    <source>
        <dbReference type="ARBA" id="ARBA00004651"/>
    </source>
</evidence>
<feature type="transmembrane region" description="Helical" evidence="6">
    <location>
        <begin position="167"/>
        <end position="189"/>
    </location>
</feature>
<feature type="domain" description="Membrane transport protein MMPL" evidence="7">
    <location>
        <begin position="16"/>
        <end position="226"/>
    </location>
</feature>
<dbReference type="EMBL" id="JAUOPG010000019">
    <property type="protein sequence ID" value="MDO6455425.1"/>
    <property type="molecule type" value="Genomic_DNA"/>
</dbReference>
<dbReference type="SUPFAM" id="SSF82866">
    <property type="entry name" value="Multidrug efflux transporter AcrB transmembrane domain"/>
    <property type="match status" value="1"/>
</dbReference>
<dbReference type="InterPro" id="IPR050545">
    <property type="entry name" value="Mycobact_MmpL"/>
</dbReference>
<protein>
    <submittedName>
        <fullName evidence="8">MMPL family transporter</fullName>
    </submittedName>
</protein>
<evidence type="ECO:0000259" key="7">
    <source>
        <dbReference type="Pfam" id="PF03176"/>
    </source>
</evidence>
<dbReference type="PANTHER" id="PTHR33406:SF13">
    <property type="entry name" value="MEMBRANE PROTEIN YDFJ"/>
    <property type="match status" value="1"/>
</dbReference>